<dbReference type="EMBL" id="JANPWB010000007">
    <property type="protein sequence ID" value="KAJ1169756.1"/>
    <property type="molecule type" value="Genomic_DNA"/>
</dbReference>
<comment type="caution">
    <text evidence="1">The sequence shown here is derived from an EMBL/GenBank/DDBJ whole genome shotgun (WGS) entry which is preliminary data.</text>
</comment>
<gene>
    <name evidence="1" type="ORF">NDU88_001647</name>
</gene>
<organism evidence="1 2">
    <name type="scientific">Pleurodeles waltl</name>
    <name type="common">Iberian ribbed newt</name>
    <dbReference type="NCBI Taxonomy" id="8319"/>
    <lineage>
        <taxon>Eukaryota</taxon>
        <taxon>Metazoa</taxon>
        <taxon>Chordata</taxon>
        <taxon>Craniata</taxon>
        <taxon>Vertebrata</taxon>
        <taxon>Euteleostomi</taxon>
        <taxon>Amphibia</taxon>
        <taxon>Batrachia</taxon>
        <taxon>Caudata</taxon>
        <taxon>Salamandroidea</taxon>
        <taxon>Salamandridae</taxon>
        <taxon>Pleurodelinae</taxon>
        <taxon>Pleurodeles</taxon>
    </lineage>
</organism>
<evidence type="ECO:0000313" key="1">
    <source>
        <dbReference type="EMBL" id="KAJ1169756.1"/>
    </source>
</evidence>
<evidence type="ECO:0000313" key="2">
    <source>
        <dbReference type="Proteomes" id="UP001066276"/>
    </source>
</evidence>
<keyword evidence="2" id="KW-1185">Reference proteome</keyword>
<proteinExistence type="predicted"/>
<protein>
    <submittedName>
        <fullName evidence="1">Uncharacterized protein</fullName>
    </submittedName>
</protein>
<name>A0AAV7T090_PLEWA</name>
<accession>A0AAV7T090</accession>
<dbReference type="AlphaFoldDB" id="A0AAV7T090"/>
<reference evidence="1" key="1">
    <citation type="journal article" date="2022" name="bioRxiv">
        <title>Sequencing and chromosome-scale assembly of the giantPleurodeles waltlgenome.</title>
        <authorList>
            <person name="Brown T."/>
            <person name="Elewa A."/>
            <person name="Iarovenko S."/>
            <person name="Subramanian E."/>
            <person name="Araus A.J."/>
            <person name="Petzold A."/>
            <person name="Susuki M."/>
            <person name="Suzuki K.-i.T."/>
            <person name="Hayashi T."/>
            <person name="Toyoda A."/>
            <person name="Oliveira C."/>
            <person name="Osipova E."/>
            <person name="Leigh N.D."/>
            <person name="Simon A."/>
            <person name="Yun M.H."/>
        </authorList>
    </citation>
    <scope>NUCLEOTIDE SEQUENCE</scope>
    <source>
        <strain evidence="1">20211129_DDA</strain>
        <tissue evidence="1">Liver</tissue>
    </source>
</reference>
<dbReference type="Proteomes" id="UP001066276">
    <property type="component" value="Chromosome 4_1"/>
</dbReference>
<sequence length="68" mass="7827">MADFTSYKSCTTKTEFEEMMKGNVGMDFVGYYKENELLYLSDEAARLARELRALEKVADECGIDITQR</sequence>